<dbReference type="NCBIfam" id="TIGR01937">
    <property type="entry name" value="nqrB"/>
    <property type="match status" value="1"/>
</dbReference>
<keyword evidence="14 16" id="KW-0472">Membrane</keyword>
<evidence type="ECO:0000256" key="2">
    <source>
        <dbReference type="ARBA" id="ARBA00022475"/>
    </source>
</evidence>
<evidence type="ECO:0000256" key="5">
    <source>
        <dbReference type="ARBA" id="ARBA00022630"/>
    </source>
</evidence>
<keyword evidence="6" id="KW-0288">FMN</keyword>
<dbReference type="EC" id="1.6.5.8" evidence="17"/>
<evidence type="ECO:0000256" key="1">
    <source>
        <dbReference type="ARBA" id="ARBA00022448"/>
    </source>
</evidence>
<keyword evidence="15" id="KW-0739">Sodium transport</keyword>
<proteinExistence type="inferred from homology"/>
<dbReference type="HAMAP" id="MF_00426">
    <property type="entry name" value="NqrB"/>
    <property type="match status" value="1"/>
</dbReference>
<keyword evidence="3" id="KW-0997">Cell inner membrane</keyword>
<keyword evidence="2" id="KW-1003">Cell membrane</keyword>
<keyword evidence="11" id="KW-0915">Sodium</keyword>
<evidence type="ECO:0000256" key="12">
    <source>
        <dbReference type="ARBA" id="ARBA00023065"/>
    </source>
</evidence>
<keyword evidence="13" id="KW-0830">Ubiquinone</keyword>
<evidence type="ECO:0000256" key="9">
    <source>
        <dbReference type="ARBA" id="ARBA00022989"/>
    </source>
</evidence>
<dbReference type="InterPro" id="IPR010966">
    <property type="entry name" value="NqrB"/>
</dbReference>
<keyword evidence="8" id="KW-1278">Translocase</keyword>
<reference evidence="17" key="1">
    <citation type="submission" date="2018-06" db="EMBL/GenBank/DDBJ databases">
        <authorList>
            <person name="Zhirakovskaya E."/>
        </authorList>
    </citation>
    <scope>NUCLEOTIDE SEQUENCE</scope>
</reference>
<evidence type="ECO:0000313" key="17">
    <source>
        <dbReference type="EMBL" id="VAW66203.1"/>
    </source>
</evidence>
<evidence type="ECO:0000256" key="14">
    <source>
        <dbReference type="ARBA" id="ARBA00023136"/>
    </source>
</evidence>
<evidence type="ECO:0000256" key="8">
    <source>
        <dbReference type="ARBA" id="ARBA00022967"/>
    </source>
</evidence>
<dbReference type="EMBL" id="UOFI01000074">
    <property type="protein sequence ID" value="VAW66203.1"/>
    <property type="molecule type" value="Genomic_DNA"/>
</dbReference>
<evidence type="ECO:0000256" key="13">
    <source>
        <dbReference type="ARBA" id="ARBA00023075"/>
    </source>
</evidence>
<dbReference type="GO" id="GO:0022904">
    <property type="term" value="P:respiratory electron transport chain"/>
    <property type="evidence" value="ECO:0007669"/>
    <property type="project" value="InterPro"/>
</dbReference>
<dbReference type="AlphaFoldDB" id="A0A3B0XQ04"/>
<dbReference type="PIRSF" id="PIRSF016055">
    <property type="entry name" value="NADH-UbQ_OxRdtase_B_su"/>
    <property type="match status" value="1"/>
</dbReference>
<keyword evidence="10" id="KW-0520">NAD</keyword>
<dbReference type="InterPro" id="IPR004338">
    <property type="entry name" value="NqrB/RnfD"/>
</dbReference>
<feature type="transmembrane region" description="Helical" evidence="16">
    <location>
        <begin position="122"/>
        <end position="141"/>
    </location>
</feature>
<keyword evidence="7 16" id="KW-0812">Transmembrane</keyword>
<evidence type="ECO:0000256" key="3">
    <source>
        <dbReference type="ARBA" id="ARBA00022519"/>
    </source>
</evidence>
<keyword evidence="17" id="KW-0560">Oxidoreductase</keyword>
<gene>
    <name evidence="17" type="ORF">MNBD_GAMMA09-3449</name>
</gene>
<dbReference type="GO" id="GO:0005886">
    <property type="term" value="C:plasma membrane"/>
    <property type="evidence" value="ECO:0007669"/>
    <property type="project" value="TreeGrafter"/>
</dbReference>
<keyword evidence="1" id="KW-0813">Transport</keyword>
<name>A0A3B0XQ04_9ZZZZ</name>
<dbReference type="GO" id="GO:0016655">
    <property type="term" value="F:oxidoreductase activity, acting on NAD(P)H, quinone or similar compound as acceptor"/>
    <property type="evidence" value="ECO:0007669"/>
    <property type="project" value="InterPro"/>
</dbReference>
<keyword evidence="5" id="KW-0285">Flavoprotein</keyword>
<evidence type="ECO:0000256" key="11">
    <source>
        <dbReference type="ARBA" id="ARBA00023053"/>
    </source>
</evidence>
<keyword evidence="9 16" id="KW-1133">Transmembrane helix</keyword>
<feature type="transmembrane region" description="Helical" evidence="16">
    <location>
        <begin position="57"/>
        <end position="76"/>
    </location>
</feature>
<keyword evidence="12" id="KW-0406">Ion transport</keyword>
<dbReference type="GO" id="GO:0006814">
    <property type="term" value="P:sodium ion transport"/>
    <property type="evidence" value="ECO:0007669"/>
    <property type="project" value="UniProtKB-KW"/>
</dbReference>
<feature type="transmembrane region" description="Helical" evidence="16">
    <location>
        <begin position="355"/>
        <end position="373"/>
    </location>
</feature>
<dbReference type="GO" id="GO:0010181">
    <property type="term" value="F:FMN binding"/>
    <property type="evidence" value="ECO:0007669"/>
    <property type="project" value="InterPro"/>
</dbReference>
<feature type="transmembrane region" description="Helical" evidence="16">
    <location>
        <begin position="293"/>
        <end position="313"/>
    </location>
</feature>
<evidence type="ECO:0000256" key="16">
    <source>
        <dbReference type="SAM" id="Phobius"/>
    </source>
</evidence>
<organism evidence="17">
    <name type="scientific">hydrothermal vent metagenome</name>
    <dbReference type="NCBI Taxonomy" id="652676"/>
    <lineage>
        <taxon>unclassified sequences</taxon>
        <taxon>metagenomes</taxon>
        <taxon>ecological metagenomes</taxon>
    </lineage>
</organism>
<sequence length="411" mass="44878">MRLLRNFLDRVEPHFLKGGRYEQFGALYEALDTFLYSPKDVTHNSPHVRDAIDLKRVMMTVYFAVLPCFVLGMYNIGHDANTLMLANDIASAPGWRGVVLNFLGSSYDPESILACLLHGGMYVLPIYMVTFVVGITWEVIFATVRNHEVNEGFFVTSILFTLILPATIPLWQVALGITFGVVIGKEIFGGVGKNFLNPALVGRAFLFFAYPAQMSGDSIWIVVDAVSSATVDALSGATPLALWNGGGLEALQTAGVSWESAFLGFIPGSIGETSALACLFGAAMLVYTRIASWRIMAGVLAGMVGVTLLFNGLGSDTNSMFSMPWYWHLVLGGYAFGLVFMATDPVSASMTETGKWVFGILIGVMVSLIRVTNPAYPEGMMLAILFANVFAPLIDWFVVQANVRRRLRRNV</sequence>
<dbReference type="PANTHER" id="PTHR30578:SF1">
    <property type="entry name" value="NA(+)-TRANSLOCATING NADH-QUINONE REDUCTASE SUBUNIT B"/>
    <property type="match status" value="1"/>
</dbReference>
<dbReference type="Pfam" id="PF03116">
    <property type="entry name" value="NQR2_RnfD_RnfE"/>
    <property type="match status" value="1"/>
</dbReference>
<keyword evidence="4" id="KW-0597">Phosphoprotein</keyword>
<feature type="transmembrane region" description="Helical" evidence="16">
    <location>
        <begin position="153"/>
        <end position="183"/>
    </location>
</feature>
<evidence type="ECO:0000256" key="6">
    <source>
        <dbReference type="ARBA" id="ARBA00022643"/>
    </source>
</evidence>
<accession>A0A3B0XQ04</accession>
<evidence type="ECO:0000256" key="7">
    <source>
        <dbReference type="ARBA" id="ARBA00022692"/>
    </source>
</evidence>
<dbReference type="NCBIfam" id="NF003756">
    <property type="entry name" value="PRK05349.1"/>
    <property type="match status" value="1"/>
</dbReference>
<feature type="transmembrane region" description="Helical" evidence="16">
    <location>
        <begin position="325"/>
        <end position="343"/>
    </location>
</feature>
<evidence type="ECO:0000256" key="15">
    <source>
        <dbReference type="ARBA" id="ARBA00023201"/>
    </source>
</evidence>
<feature type="transmembrane region" description="Helical" evidence="16">
    <location>
        <begin position="262"/>
        <end position="286"/>
    </location>
</feature>
<evidence type="ECO:0000256" key="4">
    <source>
        <dbReference type="ARBA" id="ARBA00022553"/>
    </source>
</evidence>
<protein>
    <submittedName>
        <fullName evidence="17">Na(+)-translocating NADH-quinone reductase subunit B</fullName>
        <ecNumber evidence="17">1.6.5.8</ecNumber>
    </submittedName>
</protein>
<dbReference type="GO" id="GO:0055085">
    <property type="term" value="P:transmembrane transport"/>
    <property type="evidence" value="ECO:0007669"/>
    <property type="project" value="InterPro"/>
</dbReference>
<dbReference type="PANTHER" id="PTHR30578">
    <property type="entry name" value="ELECTRON TRANSPORT COMPLEX PROTEIN RNFD"/>
    <property type="match status" value="1"/>
</dbReference>
<feature type="transmembrane region" description="Helical" evidence="16">
    <location>
        <begin position="379"/>
        <end position="399"/>
    </location>
</feature>
<evidence type="ECO:0000256" key="10">
    <source>
        <dbReference type="ARBA" id="ARBA00023027"/>
    </source>
</evidence>